<reference evidence="1" key="1">
    <citation type="submission" date="2014-09" db="EMBL/GenBank/DDBJ databases">
        <authorList>
            <person name="Magalhaes I.L.F."/>
            <person name="Oliveira U."/>
            <person name="Santos F.R."/>
            <person name="Vidigal T.H.D.A."/>
            <person name="Brescovit A.D."/>
            <person name="Santos A.J."/>
        </authorList>
    </citation>
    <scope>NUCLEOTIDE SEQUENCE</scope>
    <source>
        <tissue evidence="1">Shoot tissue taken approximately 20 cm above the soil surface</tissue>
    </source>
</reference>
<sequence>MCLKPVSRTNFEERTSSANLLPAISIPSKVFV</sequence>
<evidence type="ECO:0000313" key="1">
    <source>
        <dbReference type="EMBL" id="JAD51969.1"/>
    </source>
</evidence>
<proteinExistence type="predicted"/>
<dbReference type="EMBL" id="GBRH01245926">
    <property type="protein sequence ID" value="JAD51969.1"/>
    <property type="molecule type" value="Transcribed_RNA"/>
</dbReference>
<organism evidence="1">
    <name type="scientific">Arundo donax</name>
    <name type="common">Giant reed</name>
    <name type="synonym">Donax arundinaceus</name>
    <dbReference type="NCBI Taxonomy" id="35708"/>
    <lineage>
        <taxon>Eukaryota</taxon>
        <taxon>Viridiplantae</taxon>
        <taxon>Streptophyta</taxon>
        <taxon>Embryophyta</taxon>
        <taxon>Tracheophyta</taxon>
        <taxon>Spermatophyta</taxon>
        <taxon>Magnoliopsida</taxon>
        <taxon>Liliopsida</taxon>
        <taxon>Poales</taxon>
        <taxon>Poaceae</taxon>
        <taxon>PACMAD clade</taxon>
        <taxon>Arundinoideae</taxon>
        <taxon>Arundineae</taxon>
        <taxon>Arundo</taxon>
    </lineage>
</organism>
<name>A0A0A9AJU2_ARUDO</name>
<dbReference type="AlphaFoldDB" id="A0A0A9AJU2"/>
<reference evidence="1" key="2">
    <citation type="journal article" date="2015" name="Data Brief">
        <title>Shoot transcriptome of the giant reed, Arundo donax.</title>
        <authorList>
            <person name="Barrero R.A."/>
            <person name="Guerrero F.D."/>
            <person name="Moolhuijzen P."/>
            <person name="Goolsby J.A."/>
            <person name="Tidwell J."/>
            <person name="Bellgard S.E."/>
            <person name="Bellgard M.I."/>
        </authorList>
    </citation>
    <scope>NUCLEOTIDE SEQUENCE</scope>
    <source>
        <tissue evidence="1">Shoot tissue taken approximately 20 cm above the soil surface</tissue>
    </source>
</reference>
<accession>A0A0A9AJU2</accession>
<protein>
    <submittedName>
        <fullName evidence="1">Uncharacterized protein</fullName>
    </submittedName>
</protein>